<dbReference type="InterPro" id="IPR040701">
    <property type="entry name" value="Bact_RF_family2"/>
</dbReference>
<dbReference type="RefSeq" id="WP_184777663.1">
    <property type="nucleotide sequence ID" value="NZ_JACHMG010000001.1"/>
</dbReference>
<organism evidence="2 3">
    <name type="scientific">Amycolatopsis jiangsuensis</name>
    <dbReference type="NCBI Taxonomy" id="1181879"/>
    <lineage>
        <taxon>Bacteria</taxon>
        <taxon>Bacillati</taxon>
        <taxon>Actinomycetota</taxon>
        <taxon>Actinomycetes</taxon>
        <taxon>Pseudonocardiales</taxon>
        <taxon>Pseudonocardiaceae</taxon>
        <taxon>Amycolatopsis</taxon>
    </lineage>
</organism>
<evidence type="ECO:0008006" key="4">
    <source>
        <dbReference type="Google" id="ProtNLM"/>
    </source>
</evidence>
<dbReference type="AlphaFoldDB" id="A0A840ILR9"/>
<dbReference type="Proteomes" id="UP000581769">
    <property type="component" value="Unassembled WGS sequence"/>
</dbReference>
<feature type="region of interest" description="Disordered" evidence="1">
    <location>
        <begin position="138"/>
        <end position="161"/>
    </location>
</feature>
<protein>
    <recommendedName>
        <fullName evidence="4">Peptide chain release factor 2</fullName>
    </recommendedName>
</protein>
<accession>A0A840ILR9</accession>
<dbReference type="EMBL" id="JACHMG010000001">
    <property type="protein sequence ID" value="MBB4683266.1"/>
    <property type="molecule type" value="Genomic_DNA"/>
</dbReference>
<proteinExistence type="predicted"/>
<name>A0A840ILR9_9PSEU</name>
<evidence type="ECO:0000256" key="1">
    <source>
        <dbReference type="SAM" id="MobiDB-lite"/>
    </source>
</evidence>
<evidence type="ECO:0000313" key="2">
    <source>
        <dbReference type="EMBL" id="MBB4683266.1"/>
    </source>
</evidence>
<comment type="caution">
    <text evidence="2">The sequence shown here is derived from an EMBL/GenBank/DDBJ whole genome shotgun (WGS) entry which is preliminary data.</text>
</comment>
<reference evidence="2 3" key="1">
    <citation type="submission" date="2020-08" db="EMBL/GenBank/DDBJ databases">
        <title>Sequencing the genomes of 1000 actinobacteria strains.</title>
        <authorList>
            <person name="Klenk H.-P."/>
        </authorList>
    </citation>
    <scope>NUCLEOTIDE SEQUENCE [LARGE SCALE GENOMIC DNA]</scope>
    <source>
        <strain evidence="2 3">DSM 45859</strain>
    </source>
</reference>
<evidence type="ECO:0000313" key="3">
    <source>
        <dbReference type="Proteomes" id="UP000581769"/>
    </source>
</evidence>
<gene>
    <name evidence="2" type="ORF">BJY18_000751</name>
</gene>
<dbReference type="Pfam" id="PF18844">
    <property type="entry name" value="baeRF_family2"/>
    <property type="match status" value="1"/>
</dbReference>
<sequence>MDARAFGELVSAQGPFVSVHFDDSHRTEDAGKQLRLRVKDITTALEEQKADAETVDAVVRAIEDAPPPVGESGRSLIAAGGEVLVDHRLAGPPPALEARHSALPYLVPLASHEAQRPPHVVVVADAVGADITRYGRDGAHSETVTGQNHPVHTVRGGGTAHKDLQNRSEETVKQNLEEVAGAVARAADHVGAEVVVLAGEVQARSALHELLPESVRRITETVEGASRAEPSGELDGQVAELLLNRRATELDDLAERFRAETGRESGLAVSGLAGVTAALSEASVETLLVGDPGDAMVFTGPEPAQVGADGTRLDALGVPEPSRNRADEALPYAAVATGANIVAMDERLPLQDGFGALLRHS</sequence>
<keyword evidence="3" id="KW-1185">Reference proteome</keyword>